<proteinExistence type="inferred from homology"/>
<organism evidence="9 10">
    <name type="scientific">Paenibacillus aquistagni</name>
    <dbReference type="NCBI Taxonomy" id="1852522"/>
    <lineage>
        <taxon>Bacteria</taxon>
        <taxon>Bacillati</taxon>
        <taxon>Bacillota</taxon>
        <taxon>Bacilli</taxon>
        <taxon>Bacillales</taxon>
        <taxon>Paenibacillaceae</taxon>
        <taxon>Paenibacillus</taxon>
    </lineage>
</organism>
<evidence type="ECO:0000256" key="4">
    <source>
        <dbReference type="ARBA" id="ARBA00023172"/>
    </source>
</evidence>
<evidence type="ECO:0000256" key="1">
    <source>
        <dbReference type="ARBA" id="ARBA00007452"/>
    </source>
</evidence>
<dbReference type="PANTHER" id="PTHR33991:SF1">
    <property type="entry name" value="DNA REPAIR PROTEIN RECO"/>
    <property type="match status" value="1"/>
</dbReference>
<dbReference type="OrthoDB" id="9797083at2"/>
<dbReference type="RefSeq" id="WP_085492626.1">
    <property type="nucleotide sequence ID" value="NZ_FXAZ01000001.1"/>
</dbReference>
<dbReference type="STRING" id="1852522.SAMN06295960_0349"/>
<dbReference type="Pfam" id="PF11967">
    <property type="entry name" value="RecO_N"/>
    <property type="match status" value="1"/>
</dbReference>
<reference evidence="9 10" key="1">
    <citation type="submission" date="2017-04" db="EMBL/GenBank/DDBJ databases">
        <authorList>
            <person name="Afonso C.L."/>
            <person name="Miller P.J."/>
            <person name="Scott M.A."/>
            <person name="Spackman E."/>
            <person name="Goraichik I."/>
            <person name="Dimitrov K.M."/>
            <person name="Suarez D.L."/>
            <person name="Swayne D.E."/>
        </authorList>
    </citation>
    <scope>NUCLEOTIDE SEQUENCE [LARGE SCALE GENOMIC DNA]</scope>
    <source>
        <strain evidence="9 10">11</strain>
    </source>
</reference>
<dbReference type="Gene3D" id="2.40.50.140">
    <property type="entry name" value="Nucleic acid-binding proteins"/>
    <property type="match status" value="1"/>
</dbReference>
<comment type="similarity">
    <text evidence="1 7">Belongs to the RecO family.</text>
</comment>
<dbReference type="Proteomes" id="UP000193834">
    <property type="component" value="Unassembled WGS sequence"/>
</dbReference>
<dbReference type="SUPFAM" id="SSF57863">
    <property type="entry name" value="ArfGap/RecO-like zinc finger"/>
    <property type="match status" value="1"/>
</dbReference>
<comment type="function">
    <text evidence="7">Involved in DNA repair and RecF pathway recombination.</text>
</comment>
<keyword evidence="5 7" id="KW-0234">DNA repair</keyword>
<evidence type="ECO:0000313" key="9">
    <source>
        <dbReference type="EMBL" id="SMG12825.1"/>
    </source>
</evidence>
<dbReference type="SUPFAM" id="SSF50249">
    <property type="entry name" value="Nucleic acid-binding proteins"/>
    <property type="match status" value="1"/>
</dbReference>
<evidence type="ECO:0000256" key="6">
    <source>
        <dbReference type="ARBA" id="ARBA00033409"/>
    </source>
</evidence>
<protein>
    <recommendedName>
        <fullName evidence="2 7">DNA repair protein RecO</fullName>
    </recommendedName>
    <alternativeName>
        <fullName evidence="6 7">Recombination protein O</fullName>
    </alternativeName>
</protein>
<feature type="domain" description="DNA replication/recombination mediator RecO N-terminal" evidence="8">
    <location>
        <begin position="1"/>
        <end position="78"/>
    </location>
</feature>
<dbReference type="HAMAP" id="MF_00201">
    <property type="entry name" value="RecO"/>
    <property type="match status" value="1"/>
</dbReference>
<dbReference type="Gene3D" id="1.20.1440.120">
    <property type="entry name" value="Recombination protein O, C-terminal domain"/>
    <property type="match status" value="1"/>
</dbReference>
<evidence type="ECO:0000256" key="3">
    <source>
        <dbReference type="ARBA" id="ARBA00022763"/>
    </source>
</evidence>
<dbReference type="PANTHER" id="PTHR33991">
    <property type="entry name" value="DNA REPAIR PROTEIN RECO"/>
    <property type="match status" value="1"/>
</dbReference>
<dbReference type="InterPro" id="IPR022572">
    <property type="entry name" value="DNA_rep/recomb_RecO_N"/>
</dbReference>
<dbReference type="NCBIfam" id="TIGR00613">
    <property type="entry name" value="reco"/>
    <property type="match status" value="1"/>
</dbReference>
<keyword evidence="3 7" id="KW-0227">DNA damage</keyword>
<accession>A0A1X7IDV1</accession>
<dbReference type="GO" id="GO:0006310">
    <property type="term" value="P:DNA recombination"/>
    <property type="evidence" value="ECO:0007669"/>
    <property type="project" value="UniProtKB-UniRule"/>
</dbReference>
<keyword evidence="10" id="KW-1185">Reference proteome</keyword>
<dbReference type="GO" id="GO:0006302">
    <property type="term" value="P:double-strand break repair"/>
    <property type="evidence" value="ECO:0007669"/>
    <property type="project" value="TreeGrafter"/>
</dbReference>
<dbReference type="InterPro" id="IPR042242">
    <property type="entry name" value="RecO_C"/>
</dbReference>
<dbReference type="GO" id="GO:0043590">
    <property type="term" value="C:bacterial nucleoid"/>
    <property type="evidence" value="ECO:0007669"/>
    <property type="project" value="TreeGrafter"/>
</dbReference>
<dbReference type="InterPro" id="IPR003717">
    <property type="entry name" value="RecO"/>
</dbReference>
<evidence type="ECO:0000256" key="2">
    <source>
        <dbReference type="ARBA" id="ARBA00021310"/>
    </source>
</evidence>
<evidence type="ECO:0000259" key="8">
    <source>
        <dbReference type="Pfam" id="PF11967"/>
    </source>
</evidence>
<gene>
    <name evidence="7" type="primary">recO</name>
    <name evidence="9" type="ORF">SAMN06295960_0349</name>
</gene>
<dbReference type="EMBL" id="FXAZ01000001">
    <property type="protein sequence ID" value="SMG12825.1"/>
    <property type="molecule type" value="Genomic_DNA"/>
</dbReference>
<dbReference type="Pfam" id="PF02565">
    <property type="entry name" value="RecO_C"/>
    <property type="match status" value="1"/>
</dbReference>
<sequence length="285" mass="32314">MLYRVEGIVIRSMDYGEGNKIITLCTKSHGKMGVLVRGAKKVRSRHAAATQLFTYGEYVFFRGMGQIGTLNGCEILESHHEIREQLHAAAYASYAVELVDRALQDEEAGGYMFEQLLAYLQGLCEGKDEQVMTHLFEMKLCQAVGVAPELNSCVCCGRNDQLVSFGWRLGGAVCSTCRKREHSQYLSPLPILKLLQVFAHTDLRRVGNVKVKPETKQFLRTCMRGYMDTHVGVRCKSTSFIEQMEKYDLAPPKVQEKPEQHTEKLEEQVQDDAKLAWNQDIKLDE</sequence>
<evidence type="ECO:0000256" key="5">
    <source>
        <dbReference type="ARBA" id="ARBA00023204"/>
    </source>
</evidence>
<dbReference type="InterPro" id="IPR012340">
    <property type="entry name" value="NA-bd_OB-fold"/>
</dbReference>
<dbReference type="AlphaFoldDB" id="A0A1X7IDV1"/>
<name>A0A1X7IDV1_9BACL</name>
<evidence type="ECO:0000256" key="7">
    <source>
        <dbReference type="HAMAP-Rule" id="MF_00201"/>
    </source>
</evidence>
<dbReference type="InterPro" id="IPR037278">
    <property type="entry name" value="ARFGAP/RecO"/>
</dbReference>
<keyword evidence="4 7" id="KW-0233">DNA recombination</keyword>
<evidence type="ECO:0000313" key="10">
    <source>
        <dbReference type="Proteomes" id="UP000193834"/>
    </source>
</evidence>